<keyword evidence="3" id="KW-1185">Reference proteome</keyword>
<protein>
    <submittedName>
        <fullName evidence="2">SWIM zinc finger</fullName>
    </submittedName>
</protein>
<name>A0A1M6Q145_9ACTN</name>
<reference evidence="2 3" key="1">
    <citation type="submission" date="2016-11" db="EMBL/GenBank/DDBJ databases">
        <authorList>
            <person name="Jaros S."/>
            <person name="Januszkiewicz K."/>
            <person name="Wedrychowicz H."/>
        </authorList>
    </citation>
    <scope>NUCLEOTIDE SEQUENCE [LARGE SCALE GENOMIC DNA]</scope>
    <source>
        <strain evidence="2 3">CGMCC 4.5723</strain>
    </source>
</reference>
<dbReference type="EMBL" id="FQZK01000014">
    <property type="protein sequence ID" value="SHK13904.1"/>
    <property type="molecule type" value="Genomic_DNA"/>
</dbReference>
<sequence length="589" mass="60164">MTDRPRIAPELIASLVEAAPSRVRRKLDAAPRAAQEWTWTRGDGEWTVAAGGETVTLTGDDLTGPGQAACTCLLSPRCLHLLSVVSLLDTTADDGPADAPPEAPGPAGEGAAPSPAEPVPDPLSAPAALDGNARAAARAAWNAAARTLAFGVRAAGSSGRAELLRASALARAARLPRLAAACVSVAAGPRDHPTADFDLSAYTADLTALLDLAWRLGGGPEGGRPDPTGADVGVGRRAYTEIGSLRLYGLGCERVVTASGYAGVVTHLVSVADGAVRRWSVSDVAPGGPERAAAAHGARVSFGGTALSHRDLGRAALVAQRVGASADGRLSGTAATTAATSEAPAWDTGPLAALWERPPAEQIADALAALTSPTRRSGADLVFAEFTVTGPHPEGVQATAAGRPYVLVGDGARDTLRARNLARIAEEPGTVLRVMARPVLERPGRLVPITADGLADLPPARRGRADLSLDTLRWAQPAAGAPARGPAGRPPASDPGTAALARVLARLAEAGREAVPADPAAVGALMLDRHLRTGAELLAVLAAAARERVRTATGESAAPPPDRLALAWLAASTYLTAVRHRLHTLAWRL</sequence>
<dbReference type="AlphaFoldDB" id="A0A1M6Q145"/>
<gene>
    <name evidence="2" type="ORF">SAMN05421803_11461</name>
</gene>
<organism evidence="2 3">
    <name type="scientific">Nocardiopsis flavescens</name>
    <dbReference type="NCBI Taxonomy" id="758803"/>
    <lineage>
        <taxon>Bacteria</taxon>
        <taxon>Bacillati</taxon>
        <taxon>Actinomycetota</taxon>
        <taxon>Actinomycetes</taxon>
        <taxon>Streptosporangiales</taxon>
        <taxon>Nocardiopsidaceae</taxon>
        <taxon>Nocardiopsis</taxon>
    </lineage>
</organism>
<feature type="compositionally biased region" description="Low complexity" evidence="1">
    <location>
        <begin position="105"/>
        <end position="114"/>
    </location>
</feature>
<evidence type="ECO:0000313" key="2">
    <source>
        <dbReference type="EMBL" id="SHK13904.1"/>
    </source>
</evidence>
<dbReference type="RefSeq" id="WP_073381147.1">
    <property type="nucleotide sequence ID" value="NZ_FQZK01000014.1"/>
</dbReference>
<evidence type="ECO:0000313" key="3">
    <source>
        <dbReference type="Proteomes" id="UP000184452"/>
    </source>
</evidence>
<accession>A0A1M6Q145</accession>
<dbReference type="STRING" id="758803.SAMN05421803_11461"/>
<feature type="region of interest" description="Disordered" evidence="1">
    <location>
        <begin position="92"/>
        <end position="127"/>
    </location>
</feature>
<proteinExistence type="predicted"/>
<dbReference type="OrthoDB" id="246789at2"/>
<evidence type="ECO:0000256" key="1">
    <source>
        <dbReference type="SAM" id="MobiDB-lite"/>
    </source>
</evidence>
<dbReference type="Proteomes" id="UP000184452">
    <property type="component" value="Unassembled WGS sequence"/>
</dbReference>